<feature type="compositionally biased region" description="Polar residues" evidence="1">
    <location>
        <begin position="1"/>
        <end position="19"/>
    </location>
</feature>
<evidence type="ECO:0000313" key="2">
    <source>
        <dbReference type="EMBL" id="CAK8695402.1"/>
    </source>
</evidence>
<dbReference type="EMBL" id="CAWYQH010000152">
    <property type="protein sequence ID" value="CAK8695402.1"/>
    <property type="molecule type" value="Genomic_DNA"/>
</dbReference>
<comment type="caution">
    <text evidence="2">The sequence shown here is derived from an EMBL/GenBank/DDBJ whole genome shotgun (WGS) entry which is preliminary data.</text>
</comment>
<name>A0ABP0GUN9_CLALP</name>
<evidence type="ECO:0000256" key="1">
    <source>
        <dbReference type="SAM" id="MobiDB-lite"/>
    </source>
</evidence>
<organism evidence="2 3">
    <name type="scientific">Clavelina lepadiformis</name>
    <name type="common">Light-bulb sea squirt</name>
    <name type="synonym">Ascidia lepadiformis</name>
    <dbReference type="NCBI Taxonomy" id="159417"/>
    <lineage>
        <taxon>Eukaryota</taxon>
        <taxon>Metazoa</taxon>
        <taxon>Chordata</taxon>
        <taxon>Tunicata</taxon>
        <taxon>Ascidiacea</taxon>
        <taxon>Aplousobranchia</taxon>
        <taxon>Clavelinidae</taxon>
        <taxon>Clavelina</taxon>
    </lineage>
</organism>
<evidence type="ECO:0000313" key="3">
    <source>
        <dbReference type="Proteomes" id="UP001642483"/>
    </source>
</evidence>
<proteinExistence type="predicted"/>
<gene>
    <name evidence="2" type="ORF">CVLEPA_LOCUS28682</name>
</gene>
<dbReference type="Proteomes" id="UP001642483">
    <property type="component" value="Unassembled WGS sequence"/>
</dbReference>
<accession>A0ABP0GUN9</accession>
<protein>
    <submittedName>
        <fullName evidence="2">Uncharacterized protein</fullName>
    </submittedName>
</protein>
<sequence>MRVAINMTSTESSSASFCVSPSGRRYKCELIKREAMGMEIFDKKNGAFQNMCSEENNVLAMGVEADV</sequence>
<reference evidence="2 3" key="1">
    <citation type="submission" date="2024-02" db="EMBL/GenBank/DDBJ databases">
        <authorList>
            <person name="Daric V."/>
            <person name="Darras S."/>
        </authorList>
    </citation>
    <scope>NUCLEOTIDE SEQUENCE [LARGE SCALE GENOMIC DNA]</scope>
</reference>
<keyword evidence="3" id="KW-1185">Reference proteome</keyword>
<feature type="region of interest" description="Disordered" evidence="1">
    <location>
        <begin position="1"/>
        <end position="20"/>
    </location>
</feature>